<keyword evidence="6 14" id="KW-1133">Transmembrane helix</keyword>
<proteinExistence type="inferred from homology"/>
<dbReference type="KEGG" id="tru:101073431"/>
<keyword evidence="18" id="KW-1185">Reference proteome</keyword>
<keyword evidence="5 14" id="KW-0552">Olfaction</keyword>
<feature type="transmembrane region" description="Helical" evidence="14">
    <location>
        <begin position="97"/>
        <end position="118"/>
    </location>
</feature>
<evidence type="ECO:0000256" key="9">
    <source>
        <dbReference type="ARBA" id="ARBA00023157"/>
    </source>
</evidence>
<evidence type="ECO:0000313" key="16">
    <source>
        <dbReference type="EMBL" id="ABC43428.1"/>
    </source>
</evidence>
<accession>Q2PR39</accession>
<dbReference type="InterPro" id="IPR052921">
    <property type="entry name" value="GPCR1_Superfamily_Member"/>
</dbReference>
<evidence type="ECO:0000256" key="5">
    <source>
        <dbReference type="ARBA" id="ARBA00022725"/>
    </source>
</evidence>
<evidence type="ECO:0000256" key="11">
    <source>
        <dbReference type="ARBA" id="ARBA00023180"/>
    </source>
</evidence>
<keyword evidence="3 14" id="KW-0716">Sensory transduction</keyword>
<feature type="transmembrane region" description="Helical" evidence="14">
    <location>
        <begin position="237"/>
        <end position="257"/>
    </location>
</feature>
<dbReference type="PROSITE" id="PS50262">
    <property type="entry name" value="G_PROTEIN_RECEP_F1_2"/>
    <property type="match status" value="1"/>
</dbReference>
<evidence type="ECO:0000256" key="8">
    <source>
        <dbReference type="ARBA" id="ARBA00023136"/>
    </source>
</evidence>
<dbReference type="InterPro" id="IPR000276">
    <property type="entry name" value="GPCR_Rhodpsn"/>
</dbReference>
<dbReference type="PANTHER" id="PTHR26451">
    <property type="entry name" value="G_PROTEIN_RECEP_F1_2 DOMAIN-CONTAINING PROTEIN"/>
    <property type="match status" value="1"/>
</dbReference>
<keyword evidence="12 13" id="KW-0807">Transducer</keyword>
<evidence type="ECO:0000256" key="4">
    <source>
        <dbReference type="ARBA" id="ARBA00022692"/>
    </source>
</evidence>
<dbReference type="InterPro" id="IPR000725">
    <property type="entry name" value="Olfact_rcpt"/>
</dbReference>
<dbReference type="Proteomes" id="UP000005226">
    <property type="component" value="Chromosome 1"/>
</dbReference>
<comment type="subcellular location">
    <subcellularLocation>
        <location evidence="1 14">Cell membrane</location>
        <topology evidence="1 14">Multi-pass membrane protein</topology>
    </subcellularLocation>
</comment>
<dbReference type="Ensembl" id="ENSTRUT00000085047.1">
    <property type="protein sequence ID" value="ENSTRUP00000068038.1"/>
    <property type="gene ID" value="ENSTRUG00000029831.1"/>
</dbReference>
<dbReference type="AlphaFoldDB" id="Q2PR39"/>
<dbReference type="RefSeq" id="XP_003962150.1">
    <property type="nucleotide sequence ID" value="XM_003962101.1"/>
</dbReference>
<dbReference type="GO" id="GO:0005886">
    <property type="term" value="C:plasma membrane"/>
    <property type="evidence" value="ECO:0007669"/>
    <property type="project" value="UniProtKB-SubCell"/>
</dbReference>
<dbReference type="OMA" id="WIYPAFS"/>
<dbReference type="PROSITE" id="PS00237">
    <property type="entry name" value="G_PROTEIN_RECEP_F1_1"/>
    <property type="match status" value="1"/>
</dbReference>
<evidence type="ECO:0000256" key="3">
    <source>
        <dbReference type="ARBA" id="ARBA00022606"/>
    </source>
</evidence>
<evidence type="ECO:0000313" key="17">
    <source>
        <dbReference type="Ensembl" id="ENSTRUP00000068038.1"/>
    </source>
</evidence>
<dbReference type="PRINTS" id="PR00245">
    <property type="entry name" value="OLFACTORYR"/>
</dbReference>
<feature type="transmembrane region" description="Helical" evidence="14">
    <location>
        <begin position="58"/>
        <end position="77"/>
    </location>
</feature>
<reference evidence="16" key="1">
    <citation type="journal article" date="2006" name="BMC Genomics">
        <title>The odorant receptor repertoire of teleost fish.</title>
        <authorList>
            <person name="Alioto T.S."/>
            <person name="Ngai J."/>
        </authorList>
    </citation>
    <scope>NUCLEOTIDE SEQUENCE</scope>
</reference>
<evidence type="ECO:0000313" key="18">
    <source>
        <dbReference type="Proteomes" id="UP000005226"/>
    </source>
</evidence>
<dbReference type="GO" id="GO:0004984">
    <property type="term" value="F:olfactory receptor activity"/>
    <property type="evidence" value="ECO:0007669"/>
    <property type="project" value="InterPro"/>
</dbReference>
<dbReference type="OrthoDB" id="6147321at2759"/>
<evidence type="ECO:0000256" key="10">
    <source>
        <dbReference type="ARBA" id="ARBA00023170"/>
    </source>
</evidence>
<evidence type="ECO:0000256" key="12">
    <source>
        <dbReference type="ARBA" id="ARBA00023224"/>
    </source>
</evidence>
<organism evidence="16">
    <name type="scientific">Takifugu rubripes</name>
    <name type="common">Japanese pufferfish</name>
    <name type="synonym">Fugu rubripes</name>
    <dbReference type="NCBI Taxonomy" id="31033"/>
    <lineage>
        <taxon>Eukaryota</taxon>
        <taxon>Metazoa</taxon>
        <taxon>Chordata</taxon>
        <taxon>Craniata</taxon>
        <taxon>Vertebrata</taxon>
        <taxon>Euteleostomi</taxon>
        <taxon>Actinopterygii</taxon>
        <taxon>Neopterygii</taxon>
        <taxon>Teleostei</taxon>
        <taxon>Neoteleostei</taxon>
        <taxon>Acanthomorphata</taxon>
        <taxon>Eupercaria</taxon>
        <taxon>Tetraodontiformes</taxon>
        <taxon>Tetradontoidea</taxon>
        <taxon>Tetraodontidae</taxon>
        <taxon>Takifugu</taxon>
    </lineage>
</organism>
<reference evidence="17 18" key="2">
    <citation type="journal article" date="2011" name="Genome Biol. Evol.">
        <title>Integration of the genetic map and genome assembly of fugu facilitates insights into distinct features of genome evolution in teleosts and mammals.</title>
        <authorList>
            <person name="Kai W."/>
            <person name="Kikuchi K."/>
            <person name="Tohari S."/>
            <person name="Chew A.K."/>
            <person name="Tay A."/>
            <person name="Fujiwara A."/>
            <person name="Hosoya S."/>
            <person name="Suetake H."/>
            <person name="Naruse K."/>
            <person name="Brenner S."/>
            <person name="Suzuki Y."/>
            <person name="Venkatesh B."/>
        </authorList>
    </citation>
    <scope>NUCLEOTIDE SEQUENCE [LARGE SCALE GENOMIC DNA]</scope>
</reference>
<dbReference type="PRINTS" id="PR00237">
    <property type="entry name" value="GPCRRHODOPSN"/>
</dbReference>
<keyword evidence="4 13" id="KW-0812">Transmembrane</keyword>
<evidence type="ECO:0000256" key="1">
    <source>
        <dbReference type="ARBA" id="ARBA00004651"/>
    </source>
</evidence>
<evidence type="ECO:0000256" key="6">
    <source>
        <dbReference type="ARBA" id="ARBA00022989"/>
    </source>
</evidence>
<dbReference type="GeneID" id="101073431"/>
<dbReference type="EMBL" id="DQ306207">
    <property type="protein sequence ID" value="ABC43428.1"/>
    <property type="molecule type" value="Genomic_DNA"/>
</dbReference>
<feature type="transmembrane region" description="Helical" evidence="14">
    <location>
        <begin position="269"/>
        <end position="288"/>
    </location>
</feature>
<reference evidence="17" key="3">
    <citation type="submission" date="2025-05" db="UniProtKB">
        <authorList>
            <consortium name="Ensembl"/>
        </authorList>
    </citation>
    <scope>IDENTIFICATION</scope>
</reference>
<dbReference type="GO" id="GO:0004930">
    <property type="term" value="F:G protein-coupled receptor activity"/>
    <property type="evidence" value="ECO:0007669"/>
    <property type="project" value="UniProtKB-KW"/>
</dbReference>
<evidence type="ECO:0000256" key="2">
    <source>
        <dbReference type="ARBA" id="ARBA00022475"/>
    </source>
</evidence>
<keyword evidence="10 13" id="KW-0675">Receptor</keyword>
<dbReference type="PANTHER" id="PTHR26451:SF847">
    <property type="entry name" value="ODORANT RECEPTOR-RELATED"/>
    <property type="match status" value="1"/>
</dbReference>
<keyword evidence="2 14" id="KW-1003">Cell membrane</keyword>
<feature type="transmembrane region" description="Helical" evidence="14">
    <location>
        <begin position="194"/>
        <end position="216"/>
    </location>
</feature>
<feature type="transmembrane region" description="Helical" evidence="14">
    <location>
        <begin position="20"/>
        <end position="46"/>
    </location>
</feature>
<dbReference type="Gene3D" id="1.20.1070.10">
    <property type="entry name" value="Rhodopsin 7-helix transmembrane proteins"/>
    <property type="match status" value="1"/>
</dbReference>
<dbReference type="SUPFAM" id="SSF81321">
    <property type="entry name" value="Family A G protein-coupled receptor-like"/>
    <property type="match status" value="1"/>
</dbReference>
<keyword evidence="9" id="KW-1015">Disulfide bond</keyword>
<comment type="similarity">
    <text evidence="13">Belongs to the G-protein coupled receptor 1 family.</text>
</comment>
<evidence type="ECO:0000256" key="14">
    <source>
        <dbReference type="RuleBase" id="RU363047"/>
    </source>
</evidence>
<dbReference type="InterPro" id="IPR017452">
    <property type="entry name" value="GPCR_Rhodpsn_7TM"/>
</dbReference>
<evidence type="ECO:0000256" key="7">
    <source>
        <dbReference type="ARBA" id="ARBA00023040"/>
    </source>
</evidence>
<dbReference type="GeneTree" id="ENSGT01030000234640"/>
<dbReference type="Pfam" id="PF13853">
    <property type="entry name" value="7tm_4"/>
    <property type="match status" value="1"/>
</dbReference>
<dbReference type="GO" id="GO:0005549">
    <property type="term" value="F:odorant binding"/>
    <property type="evidence" value="ECO:0007669"/>
    <property type="project" value="TreeGrafter"/>
</dbReference>
<evidence type="ECO:0000259" key="15">
    <source>
        <dbReference type="PROSITE" id="PS50262"/>
    </source>
</evidence>
<protein>
    <recommendedName>
        <fullName evidence="14">Olfactory receptor</fullName>
    </recommendedName>
</protein>
<sequence length="308" mass="35168">MDNFTTPPYFNLTMFLNIGQYRYLAFVLCFILYASIVFANVIIIVVISRENALHEPMYIFIMCLSVNSLYGSAGFFFRFLKDLLSSTHLISRWGCFAQIYVIYTYASYELTLLSIMAYDRYVAVCQPLHYHNKITKRSVMRLILLASLYPAFSVAACVYLSSMLPLCGNAIPKVFCANWPVVKLSCVPTWLNNLIGMLVSVTTVFLPLAFVLYTYGRIFFICRKCSSDFKSKVVHSCLPHIITFVNYSVTVFCDVALSRIDLESLNPFIAVVLSLEFVVIPPLVNPLVYGLKLPEIRKCILRMFHNPK</sequence>
<dbReference type="FunFam" id="1.20.1070.10:FF:000024">
    <property type="entry name" value="Olfactory receptor"/>
    <property type="match status" value="1"/>
</dbReference>
<feature type="domain" description="G-protein coupled receptors family 1 profile" evidence="15">
    <location>
        <begin position="39"/>
        <end position="289"/>
    </location>
</feature>
<feature type="transmembrane region" description="Helical" evidence="14">
    <location>
        <begin position="139"/>
        <end position="161"/>
    </location>
</feature>
<name>Q2PR39_TAKRU</name>
<evidence type="ECO:0000256" key="13">
    <source>
        <dbReference type="RuleBase" id="RU000688"/>
    </source>
</evidence>
<keyword evidence="11" id="KW-0325">Glycoprotein</keyword>
<keyword evidence="8 14" id="KW-0472">Membrane</keyword>
<keyword evidence="7 13" id="KW-0297">G-protein coupled receptor</keyword>
<gene>
    <name evidence="16" type="primary">OR117-1</name>
    <name evidence="17" type="synonym">LOC101073431</name>
</gene>